<dbReference type="OrthoDB" id="5480631at2"/>
<keyword evidence="1" id="KW-0732">Signal</keyword>
<feature type="signal peptide" evidence="1">
    <location>
        <begin position="1"/>
        <end position="19"/>
    </location>
</feature>
<protein>
    <recommendedName>
        <fullName evidence="4">Outer membrane beta-barrel protein</fullName>
    </recommendedName>
</protein>
<evidence type="ECO:0000313" key="2">
    <source>
        <dbReference type="EMBL" id="MTH31082.1"/>
    </source>
</evidence>
<sequence length="549" mass="62223">MRYIVLCFCFCLTVTKANAQLRAGFENNSQWYVDDNKIKLSTIDAEERFRSNSYLKVDYDFRKWTVGVQLEGYMPKALLNYSPEYDKVNIGTAYINYRDSNRGIDITAGHFYEQIGSGLLFRAWEDRQLGVNNAVLGLNVKYDLNKWGKAIVFGGKQRVGMGFDLSKSYLFGADFMANLENLFGWEENVLAVGVSYFGRSIEESNENKGYGNFNSNFAVRADYSYGGFYFGAEYVNKGEDYIAYRNVVDYSSKQGGQALLVNAGYSEKGMSVALNLRRIENMGIYSERELTGNIYLQGVVNYVPALTKQYDYSLQNIYVYQAQQSLDFFGARSGEIGGQLDFFYSFPKNSTIGGKYGTSVSLNGAYFSGLKSIVNYKEGRIDSDFLGFGEKYYHDLGIEIRKKWTKNWSSVFMYLDQYYNARVLLGKIEDVKTNIVSAETTYQFLDNKSIRLELQHMWANADKKNWVAGTVEFALNSKWSVYGSDMYNYGNDDSEKQLHYYNIGTSYTRGVTRISASYGRQRGGLVCVGGVCRYVSEAAGLTIGVTTSI</sequence>
<accession>A0A7K1GQ91</accession>
<comment type="caution">
    <text evidence="2">The sequence shown here is derived from an EMBL/GenBank/DDBJ whole genome shotgun (WGS) entry which is preliminary data.</text>
</comment>
<dbReference type="AlphaFoldDB" id="A0A7K1GQ91"/>
<dbReference type="Pfam" id="PF19494">
    <property type="entry name" value="DUF6029"/>
    <property type="match status" value="1"/>
</dbReference>
<evidence type="ECO:0008006" key="4">
    <source>
        <dbReference type="Google" id="ProtNLM"/>
    </source>
</evidence>
<feature type="chain" id="PRO_5029643572" description="Outer membrane beta-barrel protein" evidence="1">
    <location>
        <begin position="20"/>
        <end position="549"/>
    </location>
</feature>
<dbReference type="Proteomes" id="UP000488936">
    <property type="component" value="Unassembled WGS sequence"/>
</dbReference>
<evidence type="ECO:0000256" key="1">
    <source>
        <dbReference type="SAM" id="SignalP"/>
    </source>
</evidence>
<gene>
    <name evidence="2" type="ORF">GJV77_14515</name>
</gene>
<dbReference type="EMBL" id="WMJY01000071">
    <property type="protein sequence ID" value="MTH31082.1"/>
    <property type="molecule type" value="Genomic_DNA"/>
</dbReference>
<reference evidence="2 3" key="1">
    <citation type="journal article" date="2006" name="Int. J. Syst. Evol. Microbiol.">
        <title>Myroides pelagicus sp. nov., isolated from seawater in Thailand.</title>
        <authorList>
            <person name="Yoon J."/>
            <person name="Maneerat S."/>
            <person name="Kawai F."/>
            <person name="Yokota A."/>
        </authorList>
    </citation>
    <scope>NUCLEOTIDE SEQUENCE [LARGE SCALE GENOMIC DNA]</scope>
    <source>
        <strain evidence="2 3">SM1T</strain>
    </source>
</reference>
<organism evidence="2 3">
    <name type="scientific">Myroides pelagicus</name>
    <dbReference type="NCBI Taxonomy" id="270914"/>
    <lineage>
        <taxon>Bacteria</taxon>
        <taxon>Pseudomonadati</taxon>
        <taxon>Bacteroidota</taxon>
        <taxon>Flavobacteriia</taxon>
        <taxon>Flavobacteriales</taxon>
        <taxon>Flavobacteriaceae</taxon>
        <taxon>Myroides</taxon>
    </lineage>
</organism>
<proteinExistence type="predicted"/>
<keyword evidence="3" id="KW-1185">Reference proteome</keyword>
<dbReference type="RefSeq" id="WP_155037048.1">
    <property type="nucleotide sequence ID" value="NZ_JAYMMG010000005.1"/>
</dbReference>
<dbReference type="InterPro" id="IPR046070">
    <property type="entry name" value="DUF6029"/>
</dbReference>
<name>A0A7K1GQ91_9FLAO</name>
<evidence type="ECO:0000313" key="3">
    <source>
        <dbReference type="Proteomes" id="UP000488936"/>
    </source>
</evidence>